<dbReference type="Gene3D" id="1.10.1220.10">
    <property type="entry name" value="Met repressor-like"/>
    <property type="match status" value="1"/>
</dbReference>
<proteinExistence type="predicted"/>
<dbReference type="EMBL" id="DSDY01000020">
    <property type="protein sequence ID" value="HDS10096.1"/>
    <property type="molecule type" value="Genomic_DNA"/>
</dbReference>
<dbReference type="InterPro" id="IPR013321">
    <property type="entry name" value="Arc_rbn_hlx_hlx"/>
</dbReference>
<comment type="caution">
    <text evidence="2">The sequence shown here is derived from an EMBL/GenBank/DDBJ whole genome shotgun (WGS) entry which is preliminary data.</text>
</comment>
<sequence length="63" mass="7287">MYVSVTVKIPVKLLEQIDELVARGEYKSRGDAIRDALEEFVYKKILFPGIRTDKRDMQELSIA</sequence>
<dbReference type="AlphaFoldDB" id="A0A7C1E7P1"/>
<name>A0A7C1E7P1_9CREN</name>
<dbReference type="CDD" id="cd22231">
    <property type="entry name" value="RHH_NikR_HicB-like"/>
    <property type="match status" value="1"/>
</dbReference>
<feature type="domain" description="Ribbon-helix-helix protein CopG" evidence="1">
    <location>
        <begin position="3"/>
        <end position="43"/>
    </location>
</feature>
<gene>
    <name evidence="2" type="ORF">ENO04_00505</name>
</gene>
<dbReference type="GO" id="GO:0006355">
    <property type="term" value="P:regulation of DNA-templated transcription"/>
    <property type="evidence" value="ECO:0007669"/>
    <property type="project" value="InterPro"/>
</dbReference>
<dbReference type="InterPro" id="IPR002145">
    <property type="entry name" value="CopG"/>
</dbReference>
<dbReference type="InterPro" id="IPR010985">
    <property type="entry name" value="Ribbon_hlx_hlx"/>
</dbReference>
<organism evidence="2">
    <name type="scientific">Fervidicoccus fontis</name>
    <dbReference type="NCBI Taxonomy" id="683846"/>
    <lineage>
        <taxon>Archaea</taxon>
        <taxon>Thermoproteota</taxon>
        <taxon>Thermoprotei</taxon>
        <taxon>Fervidicoccales</taxon>
        <taxon>Fervidicoccaceae</taxon>
        <taxon>Fervidicoccus</taxon>
    </lineage>
</organism>
<accession>A0A7C1E7P1</accession>
<evidence type="ECO:0000313" key="2">
    <source>
        <dbReference type="EMBL" id="HDS10096.1"/>
    </source>
</evidence>
<evidence type="ECO:0000259" key="1">
    <source>
        <dbReference type="Pfam" id="PF01402"/>
    </source>
</evidence>
<protein>
    <submittedName>
        <fullName evidence="2">Ribbon-helix-helix protein, CopG family</fullName>
    </submittedName>
</protein>
<dbReference type="SUPFAM" id="SSF47598">
    <property type="entry name" value="Ribbon-helix-helix"/>
    <property type="match status" value="1"/>
</dbReference>
<reference evidence="2" key="1">
    <citation type="journal article" date="2020" name="mSystems">
        <title>Genome- and Community-Level Interaction Insights into Carbon Utilization and Element Cycling Functions of Hydrothermarchaeota in Hydrothermal Sediment.</title>
        <authorList>
            <person name="Zhou Z."/>
            <person name="Liu Y."/>
            <person name="Xu W."/>
            <person name="Pan J."/>
            <person name="Luo Z.H."/>
            <person name="Li M."/>
        </authorList>
    </citation>
    <scope>NUCLEOTIDE SEQUENCE [LARGE SCALE GENOMIC DNA]</scope>
    <source>
        <strain evidence="2">SpSt-123</strain>
    </source>
</reference>
<dbReference type="Pfam" id="PF01402">
    <property type="entry name" value="RHH_1"/>
    <property type="match status" value="1"/>
</dbReference>